<keyword evidence="1" id="KW-0732">Signal</keyword>
<organism evidence="2 3">
    <name type="scientific">Orbilia ellipsospora</name>
    <dbReference type="NCBI Taxonomy" id="2528407"/>
    <lineage>
        <taxon>Eukaryota</taxon>
        <taxon>Fungi</taxon>
        <taxon>Dikarya</taxon>
        <taxon>Ascomycota</taxon>
        <taxon>Pezizomycotina</taxon>
        <taxon>Orbiliomycetes</taxon>
        <taxon>Orbiliales</taxon>
        <taxon>Orbiliaceae</taxon>
        <taxon>Orbilia</taxon>
    </lineage>
</organism>
<reference evidence="2 3" key="1">
    <citation type="submission" date="2019-10" db="EMBL/GenBank/DDBJ databases">
        <authorList>
            <person name="Palmer J.M."/>
        </authorList>
    </citation>
    <scope>NUCLEOTIDE SEQUENCE [LARGE SCALE GENOMIC DNA]</scope>
    <source>
        <strain evidence="2 3">TWF694</strain>
    </source>
</reference>
<accession>A0AAV9XRM8</accession>
<dbReference type="Proteomes" id="UP001365542">
    <property type="component" value="Unassembled WGS sequence"/>
</dbReference>
<proteinExistence type="predicted"/>
<feature type="signal peptide" evidence="1">
    <location>
        <begin position="1"/>
        <end position="19"/>
    </location>
</feature>
<comment type="caution">
    <text evidence="2">The sequence shown here is derived from an EMBL/GenBank/DDBJ whole genome shotgun (WGS) entry which is preliminary data.</text>
</comment>
<sequence length="267" mass="30478">MKVSTTFLGLLALAAGVAAQYDHEYYGFGGYSGYSDAAVDYGHNDHHAYSYGDHPADYSYGGYGGYDSHDYAFDPYSEYAGYEPASYSYLERRTSLLKERYIESAKARRASAKQIENLIHCPPIVLEKINKWDRKYAQAMHKIWHTHVPLMETLPEGDPNIPFDGGFKPDGAVHLRDRLIEYARAHGVPADKIEAIKHKSHSEIEVLKHMDLRGRVLRESEWLSAPPSQLEFIKRIVPDSVWRELEDLKRKRQDAHEALRRGVIPSV</sequence>
<feature type="chain" id="PRO_5043407211" evidence="1">
    <location>
        <begin position="20"/>
        <end position="267"/>
    </location>
</feature>
<gene>
    <name evidence="2" type="ORF">TWF694_000853</name>
</gene>
<evidence type="ECO:0000256" key="1">
    <source>
        <dbReference type="SAM" id="SignalP"/>
    </source>
</evidence>
<keyword evidence="3" id="KW-1185">Reference proteome</keyword>
<dbReference type="EMBL" id="JAVHJO010000001">
    <property type="protein sequence ID" value="KAK6544146.1"/>
    <property type="molecule type" value="Genomic_DNA"/>
</dbReference>
<evidence type="ECO:0000313" key="3">
    <source>
        <dbReference type="Proteomes" id="UP001365542"/>
    </source>
</evidence>
<evidence type="ECO:0000313" key="2">
    <source>
        <dbReference type="EMBL" id="KAK6544146.1"/>
    </source>
</evidence>
<dbReference type="AlphaFoldDB" id="A0AAV9XRM8"/>
<protein>
    <submittedName>
        <fullName evidence="2">Uncharacterized protein</fullName>
    </submittedName>
</protein>
<name>A0AAV9XRM8_9PEZI</name>